<proteinExistence type="predicted"/>
<dbReference type="Gene3D" id="3.40.50.1240">
    <property type="entry name" value="Phosphoglycerate mutase-like"/>
    <property type="match status" value="1"/>
</dbReference>
<evidence type="ECO:0000313" key="1">
    <source>
        <dbReference type="EnsemblPlants" id="TuG1812G0500001582.01.T01"/>
    </source>
</evidence>
<dbReference type="Pfam" id="PF00300">
    <property type="entry name" value="His_Phos_1"/>
    <property type="match status" value="1"/>
</dbReference>
<name>A0A8R7UES2_TRIUA</name>
<keyword evidence="2" id="KW-1185">Reference proteome</keyword>
<reference evidence="2" key="1">
    <citation type="journal article" date="2013" name="Nature">
        <title>Draft genome of the wheat A-genome progenitor Triticum urartu.</title>
        <authorList>
            <person name="Ling H.Q."/>
            <person name="Zhao S."/>
            <person name="Liu D."/>
            <person name="Wang J."/>
            <person name="Sun H."/>
            <person name="Zhang C."/>
            <person name="Fan H."/>
            <person name="Li D."/>
            <person name="Dong L."/>
            <person name="Tao Y."/>
            <person name="Gao C."/>
            <person name="Wu H."/>
            <person name="Li Y."/>
            <person name="Cui Y."/>
            <person name="Guo X."/>
            <person name="Zheng S."/>
            <person name="Wang B."/>
            <person name="Yu K."/>
            <person name="Liang Q."/>
            <person name="Yang W."/>
            <person name="Lou X."/>
            <person name="Chen J."/>
            <person name="Feng M."/>
            <person name="Jian J."/>
            <person name="Zhang X."/>
            <person name="Luo G."/>
            <person name="Jiang Y."/>
            <person name="Liu J."/>
            <person name="Wang Z."/>
            <person name="Sha Y."/>
            <person name="Zhang B."/>
            <person name="Wu H."/>
            <person name="Tang D."/>
            <person name="Shen Q."/>
            <person name="Xue P."/>
            <person name="Zou S."/>
            <person name="Wang X."/>
            <person name="Liu X."/>
            <person name="Wang F."/>
            <person name="Yang Y."/>
            <person name="An X."/>
            <person name="Dong Z."/>
            <person name="Zhang K."/>
            <person name="Zhang X."/>
            <person name="Luo M.C."/>
            <person name="Dvorak J."/>
            <person name="Tong Y."/>
            <person name="Wang J."/>
            <person name="Yang H."/>
            <person name="Li Z."/>
            <person name="Wang D."/>
            <person name="Zhang A."/>
            <person name="Wang J."/>
        </authorList>
    </citation>
    <scope>NUCLEOTIDE SEQUENCE</scope>
    <source>
        <strain evidence="2">cv. G1812</strain>
    </source>
</reference>
<reference evidence="1" key="2">
    <citation type="submission" date="2018-03" db="EMBL/GenBank/DDBJ databases">
        <title>The Triticum urartu genome reveals the dynamic nature of wheat genome evolution.</title>
        <authorList>
            <person name="Ling H."/>
            <person name="Ma B."/>
            <person name="Shi X."/>
            <person name="Liu H."/>
            <person name="Dong L."/>
            <person name="Sun H."/>
            <person name="Cao Y."/>
            <person name="Gao Q."/>
            <person name="Zheng S."/>
            <person name="Li Y."/>
            <person name="Yu Y."/>
            <person name="Du H."/>
            <person name="Qi M."/>
            <person name="Li Y."/>
            <person name="Yu H."/>
            <person name="Cui Y."/>
            <person name="Wang N."/>
            <person name="Chen C."/>
            <person name="Wu H."/>
            <person name="Zhao Y."/>
            <person name="Zhang J."/>
            <person name="Li Y."/>
            <person name="Zhou W."/>
            <person name="Zhang B."/>
            <person name="Hu W."/>
            <person name="Eijk M."/>
            <person name="Tang J."/>
            <person name="Witsenboer H."/>
            <person name="Zhao S."/>
            <person name="Li Z."/>
            <person name="Zhang A."/>
            <person name="Wang D."/>
            <person name="Liang C."/>
        </authorList>
    </citation>
    <scope>NUCLEOTIDE SEQUENCE [LARGE SCALE GENOMIC DNA]</scope>
    <source>
        <strain evidence="1">cv. G1812</strain>
    </source>
</reference>
<dbReference type="EnsemblPlants" id="TuG1812G0500001582.01.T01">
    <property type="protein sequence ID" value="TuG1812G0500001582.01.T01"/>
    <property type="gene ID" value="TuG1812G0500001582.01"/>
</dbReference>
<reference evidence="1" key="3">
    <citation type="submission" date="2022-06" db="UniProtKB">
        <authorList>
            <consortium name="EnsemblPlants"/>
        </authorList>
    </citation>
    <scope>IDENTIFICATION</scope>
</reference>
<evidence type="ECO:0000313" key="2">
    <source>
        <dbReference type="Proteomes" id="UP000015106"/>
    </source>
</evidence>
<protein>
    <recommendedName>
        <fullName evidence="3">Histidine phosphatase family protein</fullName>
    </recommendedName>
</protein>
<sequence>GIADSLNQLTQQCVTYLNKIAQQHIGERVIVVSHGAAIVELCRHTDPPGSSVHRNFPNTSLNVFHVSGVTRQWALARFGDVGHLDGKGALEDAFDGNGVSA</sequence>
<dbReference type="InterPro" id="IPR029033">
    <property type="entry name" value="His_PPase_superfam"/>
</dbReference>
<evidence type="ECO:0008006" key="3">
    <source>
        <dbReference type="Google" id="ProtNLM"/>
    </source>
</evidence>
<dbReference type="SUPFAM" id="SSF53254">
    <property type="entry name" value="Phosphoglycerate mutase-like"/>
    <property type="match status" value="1"/>
</dbReference>
<organism evidence="1 2">
    <name type="scientific">Triticum urartu</name>
    <name type="common">Red wild einkorn</name>
    <name type="synonym">Crithodium urartu</name>
    <dbReference type="NCBI Taxonomy" id="4572"/>
    <lineage>
        <taxon>Eukaryota</taxon>
        <taxon>Viridiplantae</taxon>
        <taxon>Streptophyta</taxon>
        <taxon>Embryophyta</taxon>
        <taxon>Tracheophyta</taxon>
        <taxon>Spermatophyta</taxon>
        <taxon>Magnoliopsida</taxon>
        <taxon>Liliopsida</taxon>
        <taxon>Poales</taxon>
        <taxon>Poaceae</taxon>
        <taxon>BOP clade</taxon>
        <taxon>Pooideae</taxon>
        <taxon>Triticodae</taxon>
        <taxon>Triticeae</taxon>
        <taxon>Triticinae</taxon>
        <taxon>Triticum</taxon>
    </lineage>
</organism>
<dbReference type="InterPro" id="IPR013078">
    <property type="entry name" value="His_Pase_superF_clade-1"/>
</dbReference>
<accession>A0A8R7UES2</accession>
<dbReference type="AlphaFoldDB" id="A0A8R7UES2"/>
<dbReference type="Proteomes" id="UP000015106">
    <property type="component" value="Chromosome 5"/>
</dbReference>
<dbReference type="Gramene" id="TuG1812G0500001582.01.T01">
    <property type="protein sequence ID" value="TuG1812G0500001582.01.T01"/>
    <property type="gene ID" value="TuG1812G0500001582.01"/>
</dbReference>